<name>U2JDQ4_9STRE</name>
<comment type="caution">
    <text evidence="1">The sequence shown here is derived from an EMBL/GenBank/DDBJ whole genome shotgun (WGS) entry which is preliminary data.</text>
</comment>
<dbReference type="Proteomes" id="UP000016617">
    <property type="component" value="Unassembled WGS sequence"/>
</dbReference>
<evidence type="ECO:0000313" key="1">
    <source>
        <dbReference type="EMBL" id="ERJ78147.1"/>
    </source>
</evidence>
<dbReference type="AlphaFoldDB" id="U2JDQ4"/>
<dbReference type="EMBL" id="AWVA01000019">
    <property type="protein sequence ID" value="ERJ78147.1"/>
    <property type="molecule type" value="Genomic_DNA"/>
</dbReference>
<accession>U2JDQ4</accession>
<gene>
    <name evidence="1" type="ORF">HMPREF1557_00379</name>
</gene>
<proteinExistence type="predicted"/>
<organism evidence="1 2">
    <name type="scientific">Streptococcus sobrinus W1703</name>
    <dbReference type="NCBI Taxonomy" id="1227275"/>
    <lineage>
        <taxon>Bacteria</taxon>
        <taxon>Bacillati</taxon>
        <taxon>Bacillota</taxon>
        <taxon>Bacilli</taxon>
        <taxon>Lactobacillales</taxon>
        <taxon>Streptococcaceae</taxon>
        <taxon>Streptococcus</taxon>
    </lineage>
</organism>
<protein>
    <submittedName>
        <fullName evidence="1">Uncharacterized protein</fullName>
    </submittedName>
</protein>
<dbReference type="HOGENOM" id="CLU_2920966_0_0_9"/>
<sequence>MFLYSKTSKVLIYVEKSELQKALFSLKKSPAHLSWERVMLKAPFRLALAKVNHLAKIKERS</sequence>
<reference evidence="1 2" key="1">
    <citation type="submission" date="2013-06" db="EMBL/GenBank/DDBJ databases">
        <authorList>
            <person name="Weinstock G."/>
            <person name="Sodergren E."/>
            <person name="Lobos E.A."/>
            <person name="Fulton L."/>
            <person name="Fulton R."/>
            <person name="Courtney L."/>
            <person name="Fronick C."/>
            <person name="O'Laughlin M."/>
            <person name="Godfrey J."/>
            <person name="Wilson R.M."/>
            <person name="Miner T."/>
            <person name="Farmer C."/>
            <person name="Delehaunty K."/>
            <person name="Cordes M."/>
            <person name="Minx P."/>
            <person name="Tomlinson C."/>
            <person name="Chen J."/>
            <person name="Wollam A."/>
            <person name="Pepin K.H."/>
            <person name="Bhonagiri V."/>
            <person name="Zhang X."/>
            <person name="Warren W."/>
            <person name="Mitreva M."/>
            <person name="Mardis E.R."/>
            <person name="Wilson R.K."/>
        </authorList>
    </citation>
    <scope>NUCLEOTIDE SEQUENCE [LARGE SCALE GENOMIC DNA]</scope>
    <source>
        <strain evidence="1 2">W1703</strain>
    </source>
</reference>
<evidence type="ECO:0000313" key="2">
    <source>
        <dbReference type="Proteomes" id="UP000016617"/>
    </source>
</evidence>